<evidence type="ECO:0000256" key="6">
    <source>
        <dbReference type="ARBA" id="ARBA00023239"/>
    </source>
</evidence>
<dbReference type="Gene3D" id="3.30.1130.10">
    <property type="match status" value="2"/>
</dbReference>
<dbReference type="AlphaFoldDB" id="A0A2S4KMA3"/>
<evidence type="ECO:0000259" key="8">
    <source>
        <dbReference type="SMART" id="SM00905"/>
    </source>
</evidence>
<dbReference type="InterPro" id="IPR043133">
    <property type="entry name" value="GTP-CH-I_C/QueF"/>
</dbReference>
<dbReference type="InterPro" id="IPR006156">
    <property type="entry name" value="Dihydroneopterin_aldolase"/>
</dbReference>
<dbReference type="Pfam" id="PF02152">
    <property type="entry name" value="FolB"/>
    <property type="match status" value="1"/>
</dbReference>
<dbReference type="OrthoDB" id="5425486at2759"/>
<dbReference type="EMBL" id="PKSG01001067">
    <property type="protein sequence ID" value="POR31245.1"/>
    <property type="molecule type" value="Genomic_DNA"/>
</dbReference>
<comment type="pathway">
    <text evidence="2">Cofactor biosynthesis; tetrahydrofolate biosynthesis; 2-amino-4-hydroxy-6-hydroxymethyl-7,8-dihydropteridine diphosphate from 7,8-dihydroneopterin triphosphate: step 3/4.</text>
</comment>
<comment type="caution">
    <text evidence="9">The sequence shown here is derived from an EMBL/GenBank/DDBJ whole genome shotgun (WGS) entry which is preliminary data.</text>
</comment>
<evidence type="ECO:0000313" key="10">
    <source>
        <dbReference type="Proteomes" id="UP000237481"/>
    </source>
</evidence>
<evidence type="ECO:0000256" key="2">
    <source>
        <dbReference type="ARBA" id="ARBA00005013"/>
    </source>
</evidence>
<evidence type="ECO:0000256" key="3">
    <source>
        <dbReference type="ARBA" id="ARBA00005708"/>
    </source>
</evidence>
<evidence type="ECO:0000256" key="4">
    <source>
        <dbReference type="ARBA" id="ARBA00013043"/>
    </source>
</evidence>
<organism evidence="9 10">
    <name type="scientific">Tolypocladium paradoxum</name>
    <dbReference type="NCBI Taxonomy" id="94208"/>
    <lineage>
        <taxon>Eukaryota</taxon>
        <taxon>Fungi</taxon>
        <taxon>Dikarya</taxon>
        <taxon>Ascomycota</taxon>
        <taxon>Pezizomycotina</taxon>
        <taxon>Sordariomycetes</taxon>
        <taxon>Hypocreomycetidae</taxon>
        <taxon>Hypocreales</taxon>
        <taxon>Ophiocordycipitaceae</taxon>
        <taxon>Tolypocladium</taxon>
    </lineage>
</organism>
<gene>
    <name evidence="9" type="ORF">TPAR_08555</name>
</gene>
<comment type="similarity">
    <text evidence="3">Belongs to the DHNA family.</text>
</comment>
<keyword evidence="5" id="KW-0289">Folate biosynthesis</keyword>
<proteinExistence type="inferred from homology"/>
<name>A0A2S4KMA3_9HYPO</name>
<evidence type="ECO:0000256" key="7">
    <source>
        <dbReference type="ARBA" id="ARBA00032903"/>
    </source>
</evidence>
<keyword evidence="6" id="KW-0456">Lyase</keyword>
<feature type="domain" description="Dihydroneopterin aldolase/epimerase" evidence="8">
    <location>
        <begin position="180"/>
        <end position="291"/>
    </location>
</feature>
<dbReference type="GO" id="GO:0004150">
    <property type="term" value="F:dihydroneopterin aldolase activity"/>
    <property type="evidence" value="ECO:0007669"/>
    <property type="project" value="UniProtKB-EC"/>
</dbReference>
<dbReference type="Proteomes" id="UP000237481">
    <property type="component" value="Unassembled WGS sequence"/>
</dbReference>
<accession>A0A2S4KMA3</accession>
<keyword evidence="10" id="KW-1185">Reference proteome</keyword>
<reference evidence="9 10" key="1">
    <citation type="submission" date="2018-01" db="EMBL/GenBank/DDBJ databases">
        <title>Harnessing the power of phylogenomics to disentangle the directionality and signatures of interkingdom host jumping in the parasitic fungal genus Tolypocladium.</title>
        <authorList>
            <person name="Quandt C.A."/>
            <person name="Patterson W."/>
            <person name="Spatafora J.W."/>
        </authorList>
    </citation>
    <scope>NUCLEOTIDE SEQUENCE [LARGE SCALE GENOMIC DNA]</scope>
    <source>
        <strain evidence="9 10">NRBC 100945</strain>
    </source>
</reference>
<dbReference type="GO" id="GO:0005737">
    <property type="term" value="C:cytoplasm"/>
    <property type="evidence" value="ECO:0007669"/>
    <property type="project" value="TreeGrafter"/>
</dbReference>
<protein>
    <recommendedName>
        <fullName evidence="4">dihydroneopterin aldolase</fullName>
        <ecNumber evidence="4">4.1.2.25</ecNumber>
    </recommendedName>
    <alternativeName>
        <fullName evidence="7">7,8-dihydroneopterin aldolase</fullName>
    </alternativeName>
</protein>
<evidence type="ECO:0000256" key="5">
    <source>
        <dbReference type="ARBA" id="ARBA00022909"/>
    </source>
</evidence>
<dbReference type="SUPFAM" id="SSF55620">
    <property type="entry name" value="Tetrahydrobiopterin biosynthesis enzymes-like"/>
    <property type="match status" value="1"/>
</dbReference>
<dbReference type="PANTHER" id="PTHR42844">
    <property type="entry name" value="DIHYDRONEOPTERIN ALDOLASE 1-RELATED"/>
    <property type="match status" value="1"/>
</dbReference>
<dbReference type="PANTHER" id="PTHR42844:SF1">
    <property type="entry name" value="DIHYDRONEOPTERIN ALDOLASE 1-RELATED"/>
    <property type="match status" value="1"/>
</dbReference>
<evidence type="ECO:0000256" key="1">
    <source>
        <dbReference type="ARBA" id="ARBA00001353"/>
    </source>
</evidence>
<dbReference type="InterPro" id="IPR006157">
    <property type="entry name" value="FolB_dom"/>
</dbReference>
<dbReference type="STRING" id="94208.A0A2S4KMA3"/>
<comment type="catalytic activity">
    <reaction evidence="1">
        <text>7,8-dihydroneopterin = 6-hydroxymethyl-7,8-dihydropterin + glycolaldehyde</text>
        <dbReference type="Rhea" id="RHEA:10540"/>
        <dbReference type="ChEBI" id="CHEBI:17001"/>
        <dbReference type="ChEBI" id="CHEBI:17071"/>
        <dbReference type="ChEBI" id="CHEBI:44841"/>
        <dbReference type="EC" id="4.1.2.25"/>
    </reaction>
</comment>
<sequence length="303" mass="32980">MSVAPRSLWNIHVAIGEAPAVVRVNNLHATVKGPNDAWGRRNRPQPIQISVKVELRKPFSATSRADALASDTVHYGQLSKAILTSLERLAAETAAGRAPCPLSLSEVLTCVWLDLTGFYPTGGRAENPEPFLDTSVVRCLEMTAHLPKASLVGDGVSLAFTGVFGNDLDGTSMRLYGRTLRLHNLRVPTLIGINDNEREAKQAAVVNVEIDNFEATCDFFNSLEAKIVDRMENSSFGTLEALAADLSETITLYLRVEREEPLDGTGSQLKITVEKPLAVPFADAPCVELRTNTRDVPLPAKYN</sequence>
<dbReference type="SMART" id="SM00905">
    <property type="entry name" value="FolB"/>
    <property type="match status" value="1"/>
</dbReference>
<evidence type="ECO:0000313" key="9">
    <source>
        <dbReference type="EMBL" id="POR31245.1"/>
    </source>
</evidence>
<dbReference type="GO" id="GO:0046656">
    <property type="term" value="P:folic acid biosynthetic process"/>
    <property type="evidence" value="ECO:0007669"/>
    <property type="project" value="UniProtKB-KW"/>
</dbReference>
<dbReference type="EC" id="4.1.2.25" evidence="4"/>